<dbReference type="PANTHER" id="PTHR22953">
    <property type="entry name" value="ACID PHOSPHATASE RELATED"/>
    <property type="match status" value="1"/>
</dbReference>
<gene>
    <name evidence="4" type="ORF">NC998_16415</name>
</gene>
<dbReference type="SUPFAM" id="SSF56300">
    <property type="entry name" value="Metallo-dependent phosphatases"/>
    <property type="match status" value="1"/>
</dbReference>
<dbReference type="PANTHER" id="PTHR22953:SF153">
    <property type="entry name" value="PURPLE ACID PHOSPHATASE"/>
    <property type="match status" value="1"/>
</dbReference>
<evidence type="ECO:0000313" key="4">
    <source>
        <dbReference type="EMBL" id="MEP0818685.1"/>
    </source>
</evidence>
<dbReference type="InterPro" id="IPR006311">
    <property type="entry name" value="TAT_signal"/>
</dbReference>
<evidence type="ECO:0000256" key="1">
    <source>
        <dbReference type="ARBA" id="ARBA00022729"/>
    </source>
</evidence>
<dbReference type="InterPro" id="IPR004843">
    <property type="entry name" value="Calcineurin-like_PHP"/>
</dbReference>
<name>A0ABV0JA81_9CYAN</name>
<feature type="domain" description="Calcineurin-like phosphoesterase" evidence="3">
    <location>
        <begin position="76"/>
        <end position="295"/>
    </location>
</feature>
<keyword evidence="5" id="KW-1185">Reference proteome</keyword>
<evidence type="ECO:0000256" key="2">
    <source>
        <dbReference type="SAM" id="MobiDB-lite"/>
    </source>
</evidence>
<protein>
    <submittedName>
        <fullName evidence="4">Metallophosphoesterase</fullName>
    </submittedName>
</protein>
<sequence length="388" mass="42516">MSLNRRQFLVLSGLTGGFGVAVLMQRTFAESAIQRSPAPSQPPPPKASTPTQPANANVGQAIAPQGMFAPPRGDVRIAVISDLNSQYGSTDYEAEVDKAIALIPAWQPDLVLCGGDMVAGQSQSLSDGEVQAMWAAFDRHIGAPLRKAKLPYGFTVGNHDASAALSSGGTFLFQRDRNLAAAHWNNPKHNPGLQFVDRGKFPFYYTFQQNGIFYLVWDASSATIRADQLAWVEKSLASPAAQKAKLRIAIGHLPLYAVAVRRDRLGEILDQPDKLRSLLEKYRVHTYISGHHHAYFPGHRGKLELLHAGAIGAGPRRLLNSDRPPQKTLTIVDVKLGSASTTYTTYDMTTLQLVKHQDLPRIIVGPNGWVLRRDVQEADMTPEERSLI</sequence>
<dbReference type="PROSITE" id="PS51318">
    <property type="entry name" value="TAT"/>
    <property type="match status" value="1"/>
</dbReference>
<evidence type="ECO:0000259" key="3">
    <source>
        <dbReference type="Pfam" id="PF00149"/>
    </source>
</evidence>
<proteinExistence type="predicted"/>
<reference evidence="4 5" key="1">
    <citation type="submission" date="2022-04" db="EMBL/GenBank/DDBJ databases">
        <title>Positive selection, recombination, and allopatry shape intraspecific diversity of widespread and dominant cyanobacteria.</title>
        <authorList>
            <person name="Wei J."/>
            <person name="Shu W."/>
            <person name="Hu C."/>
        </authorList>
    </citation>
    <scope>NUCLEOTIDE SEQUENCE [LARGE SCALE GENOMIC DNA]</scope>
    <source>
        <strain evidence="4 5">GB2-A4</strain>
    </source>
</reference>
<dbReference type="EMBL" id="JAMPKM010000010">
    <property type="protein sequence ID" value="MEP0818685.1"/>
    <property type="molecule type" value="Genomic_DNA"/>
</dbReference>
<accession>A0ABV0JA81</accession>
<dbReference type="Gene3D" id="3.60.21.10">
    <property type="match status" value="1"/>
</dbReference>
<feature type="region of interest" description="Disordered" evidence="2">
    <location>
        <begin position="33"/>
        <end position="57"/>
    </location>
</feature>
<dbReference type="Proteomes" id="UP001464891">
    <property type="component" value="Unassembled WGS sequence"/>
</dbReference>
<evidence type="ECO:0000313" key="5">
    <source>
        <dbReference type="Proteomes" id="UP001464891"/>
    </source>
</evidence>
<dbReference type="InterPro" id="IPR029052">
    <property type="entry name" value="Metallo-depent_PP-like"/>
</dbReference>
<organism evidence="4 5">
    <name type="scientific">Trichocoleus desertorum GB2-A4</name>
    <dbReference type="NCBI Taxonomy" id="2933944"/>
    <lineage>
        <taxon>Bacteria</taxon>
        <taxon>Bacillati</taxon>
        <taxon>Cyanobacteriota</taxon>
        <taxon>Cyanophyceae</taxon>
        <taxon>Leptolyngbyales</taxon>
        <taxon>Trichocoleusaceae</taxon>
        <taxon>Trichocoleus</taxon>
    </lineage>
</organism>
<keyword evidence="1" id="KW-0732">Signal</keyword>
<dbReference type="InterPro" id="IPR039331">
    <property type="entry name" value="PAPs-like"/>
</dbReference>
<comment type="caution">
    <text evidence="4">The sequence shown here is derived from an EMBL/GenBank/DDBJ whole genome shotgun (WGS) entry which is preliminary data.</text>
</comment>
<dbReference type="Pfam" id="PF00149">
    <property type="entry name" value="Metallophos"/>
    <property type="match status" value="1"/>
</dbReference>
<dbReference type="RefSeq" id="WP_190433128.1">
    <property type="nucleotide sequence ID" value="NZ_JAMPKM010000010.1"/>
</dbReference>